<evidence type="ECO:0000313" key="3">
    <source>
        <dbReference type="Proteomes" id="UP000187609"/>
    </source>
</evidence>
<dbReference type="OMA" id="LECNIDN"/>
<evidence type="ECO:0000259" key="1">
    <source>
        <dbReference type="PROSITE" id="PS50879"/>
    </source>
</evidence>
<feature type="non-terminal residue" evidence="2">
    <location>
        <position position="268"/>
    </location>
</feature>
<feature type="non-terminal residue" evidence="2">
    <location>
        <position position="1"/>
    </location>
</feature>
<dbReference type="GO" id="GO:0003676">
    <property type="term" value="F:nucleic acid binding"/>
    <property type="evidence" value="ECO:0007669"/>
    <property type="project" value="InterPro"/>
</dbReference>
<dbReference type="InterPro" id="IPR053151">
    <property type="entry name" value="RNase_H-like"/>
</dbReference>
<dbReference type="InterPro" id="IPR002156">
    <property type="entry name" value="RNaseH_domain"/>
</dbReference>
<dbReference type="PANTHER" id="PTHR47723:SF23">
    <property type="entry name" value="REVERSE TRANSCRIPTASE-LIKE PROTEIN"/>
    <property type="match status" value="1"/>
</dbReference>
<dbReference type="EMBL" id="MJEQ01004298">
    <property type="protein sequence ID" value="OIT21512.1"/>
    <property type="molecule type" value="Genomic_DNA"/>
</dbReference>
<dbReference type="PANTHER" id="PTHR47723">
    <property type="entry name" value="OS05G0353850 PROTEIN"/>
    <property type="match status" value="1"/>
</dbReference>
<accession>A0A1J6K948</accession>
<organism evidence="2 3">
    <name type="scientific">Nicotiana attenuata</name>
    <name type="common">Coyote tobacco</name>
    <dbReference type="NCBI Taxonomy" id="49451"/>
    <lineage>
        <taxon>Eukaryota</taxon>
        <taxon>Viridiplantae</taxon>
        <taxon>Streptophyta</taxon>
        <taxon>Embryophyta</taxon>
        <taxon>Tracheophyta</taxon>
        <taxon>Spermatophyta</taxon>
        <taxon>Magnoliopsida</taxon>
        <taxon>eudicotyledons</taxon>
        <taxon>Gunneridae</taxon>
        <taxon>Pentapetalae</taxon>
        <taxon>asterids</taxon>
        <taxon>lamiids</taxon>
        <taxon>Solanales</taxon>
        <taxon>Solanaceae</taxon>
        <taxon>Nicotianoideae</taxon>
        <taxon>Nicotianeae</taxon>
        <taxon>Nicotiana</taxon>
    </lineage>
</organism>
<sequence length="268" mass="30386">VTSFTSRDSPTTWATLKKKPFNNIISWEDLPLFCFWQIWLSRNNNLFNNRKDMVNTKANLAKATEYIPISVNRTTTKQKTIWVKCTPPLTNTYKLNTDRVAVGNPEKGGVGGAFRNAGGNWMLGYMRSIQHTTNTQAKLLALLKGLQIVEERQLTPLEINTDSTEVIRMLINGNLIFDSIIFECRSIVQRLGDVVVKHSFREMNKVADLLAKEGAKKDFFYTIFVTAVPPVFATHVFCADIVGTAFSRQVLECNIDNYDHLEGELVYP</sequence>
<dbReference type="SUPFAM" id="SSF53098">
    <property type="entry name" value="Ribonuclease H-like"/>
    <property type="match status" value="1"/>
</dbReference>
<dbReference type="AlphaFoldDB" id="A0A1J6K948"/>
<comment type="caution">
    <text evidence="2">The sequence shown here is derived from an EMBL/GenBank/DDBJ whole genome shotgun (WGS) entry which is preliminary data.</text>
</comment>
<dbReference type="GO" id="GO:0004523">
    <property type="term" value="F:RNA-DNA hybrid ribonuclease activity"/>
    <property type="evidence" value="ECO:0007669"/>
    <property type="project" value="InterPro"/>
</dbReference>
<dbReference type="InterPro" id="IPR044730">
    <property type="entry name" value="RNase_H-like_dom_plant"/>
</dbReference>
<reference evidence="2" key="1">
    <citation type="submission" date="2016-11" db="EMBL/GenBank/DDBJ databases">
        <title>The genome of Nicotiana attenuata.</title>
        <authorList>
            <person name="Xu S."/>
            <person name="Brockmoeller T."/>
            <person name="Gaquerel E."/>
            <person name="Navarro A."/>
            <person name="Kuhl H."/>
            <person name="Gase K."/>
            <person name="Ling Z."/>
            <person name="Zhou W."/>
            <person name="Kreitzer C."/>
            <person name="Stanke M."/>
            <person name="Tang H."/>
            <person name="Lyons E."/>
            <person name="Pandey P."/>
            <person name="Pandey S.P."/>
            <person name="Timmermann B."/>
            <person name="Baldwin I.T."/>
        </authorList>
    </citation>
    <scope>NUCLEOTIDE SEQUENCE [LARGE SCALE GENOMIC DNA]</scope>
    <source>
        <strain evidence="2">UT</strain>
    </source>
</reference>
<dbReference type="Proteomes" id="UP000187609">
    <property type="component" value="Unassembled WGS sequence"/>
</dbReference>
<dbReference type="SMR" id="A0A1J6K948"/>
<feature type="domain" description="RNase H type-1" evidence="1">
    <location>
        <begin position="89"/>
        <end position="216"/>
    </location>
</feature>
<dbReference type="CDD" id="cd06222">
    <property type="entry name" value="RNase_H_like"/>
    <property type="match status" value="1"/>
</dbReference>
<dbReference type="Gene3D" id="3.30.420.10">
    <property type="entry name" value="Ribonuclease H-like superfamily/Ribonuclease H"/>
    <property type="match status" value="1"/>
</dbReference>
<gene>
    <name evidence="2" type="ORF">A4A49_64036</name>
</gene>
<dbReference type="InterPro" id="IPR036397">
    <property type="entry name" value="RNaseH_sf"/>
</dbReference>
<dbReference type="PROSITE" id="PS50879">
    <property type="entry name" value="RNASE_H_1"/>
    <property type="match status" value="1"/>
</dbReference>
<evidence type="ECO:0000313" key="2">
    <source>
        <dbReference type="EMBL" id="OIT21512.1"/>
    </source>
</evidence>
<proteinExistence type="predicted"/>
<keyword evidence="3" id="KW-1185">Reference proteome</keyword>
<name>A0A1J6K948_NICAT</name>
<dbReference type="InterPro" id="IPR012337">
    <property type="entry name" value="RNaseH-like_sf"/>
</dbReference>
<dbReference type="Gramene" id="OIT21512">
    <property type="protein sequence ID" value="OIT21512"/>
    <property type="gene ID" value="A4A49_64036"/>
</dbReference>
<protein>
    <recommendedName>
        <fullName evidence="1">RNase H type-1 domain-containing protein</fullName>
    </recommendedName>
</protein>
<dbReference type="Pfam" id="PF13456">
    <property type="entry name" value="RVT_3"/>
    <property type="match status" value="1"/>
</dbReference>